<name>A0A917VWA4_9ACTN</name>
<dbReference type="Gene3D" id="3.40.50.1820">
    <property type="entry name" value="alpha/beta hydrolase"/>
    <property type="match status" value="1"/>
</dbReference>
<comment type="caution">
    <text evidence="1">The sequence shown here is derived from an EMBL/GenBank/DDBJ whole genome shotgun (WGS) entry which is preliminary data.</text>
</comment>
<protein>
    <recommendedName>
        <fullName evidence="3">Thioesterase domain-containing protein</fullName>
    </recommendedName>
</protein>
<dbReference type="InterPro" id="IPR029058">
    <property type="entry name" value="AB_hydrolase_fold"/>
</dbReference>
<sequence length="276" mass="31061">MNLVTTWMPLSESDSKDLVLCVDFTETGRTEAGFPDLVARMDHDSAFWHVVPPSVAPGSGVDGGAYVRSWLEPLRGSGRTVRAVMGYCVGAVYAAELVAALAELQDEKPELIVFDPEPTSLENIYFQFGNVFTILSSILTEEDIAGTREVMDRLIRQEDMTVERYASELYAVFREVGHNAFERAGLDQEYGEEMWETFSRFLSFLSYADQLDPWDGWLRATAVSSSTPHNGLNRLRTDDPPRRGDIVAHELSFEEDHQELLRSEEVARAVTKLLEK</sequence>
<accession>A0A917VWA4</accession>
<evidence type="ECO:0000313" key="2">
    <source>
        <dbReference type="Proteomes" id="UP000645217"/>
    </source>
</evidence>
<reference evidence="1" key="1">
    <citation type="journal article" date="2014" name="Int. J. Syst. Evol. Microbiol.">
        <title>Complete genome sequence of Corynebacterium casei LMG S-19264T (=DSM 44701T), isolated from a smear-ripened cheese.</title>
        <authorList>
            <consortium name="US DOE Joint Genome Institute (JGI-PGF)"/>
            <person name="Walter F."/>
            <person name="Albersmeier A."/>
            <person name="Kalinowski J."/>
            <person name="Ruckert C."/>
        </authorList>
    </citation>
    <scope>NUCLEOTIDE SEQUENCE</scope>
    <source>
        <strain evidence="1">JCM 13064</strain>
    </source>
</reference>
<dbReference type="Proteomes" id="UP000645217">
    <property type="component" value="Unassembled WGS sequence"/>
</dbReference>
<gene>
    <name evidence="1" type="ORF">GCM10007964_74520</name>
</gene>
<dbReference type="EMBL" id="BMNT01000086">
    <property type="protein sequence ID" value="GGL21681.1"/>
    <property type="molecule type" value="Genomic_DNA"/>
</dbReference>
<evidence type="ECO:0000313" key="1">
    <source>
        <dbReference type="EMBL" id="GGL21681.1"/>
    </source>
</evidence>
<dbReference type="RefSeq" id="WP_189167814.1">
    <property type="nucleotide sequence ID" value="NZ_BMNT01000086.1"/>
</dbReference>
<dbReference type="AlphaFoldDB" id="A0A917VWA4"/>
<organism evidence="1 2">
    <name type="scientific">Sphaerisporangium melleum</name>
    <dbReference type="NCBI Taxonomy" id="321316"/>
    <lineage>
        <taxon>Bacteria</taxon>
        <taxon>Bacillati</taxon>
        <taxon>Actinomycetota</taxon>
        <taxon>Actinomycetes</taxon>
        <taxon>Streptosporangiales</taxon>
        <taxon>Streptosporangiaceae</taxon>
        <taxon>Sphaerisporangium</taxon>
    </lineage>
</organism>
<reference evidence="1" key="2">
    <citation type="submission" date="2020-09" db="EMBL/GenBank/DDBJ databases">
        <authorList>
            <person name="Sun Q."/>
            <person name="Ohkuma M."/>
        </authorList>
    </citation>
    <scope>NUCLEOTIDE SEQUENCE</scope>
    <source>
        <strain evidence="1">JCM 13064</strain>
    </source>
</reference>
<proteinExistence type="predicted"/>
<evidence type="ECO:0008006" key="3">
    <source>
        <dbReference type="Google" id="ProtNLM"/>
    </source>
</evidence>
<keyword evidence="2" id="KW-1185">Reference proteome</keyword>